<name>A0AAE0HN18_9PEZI</name>
<dbReference type="Pfam" id="PF03659">
    <property type="entry name" value="Glyco_hydro_71"/>
    <property type="match status" value="1"/>
</dbReference>
<keyword evidence="1" id="KW-0378">Hydrolase</keyword>
<gene>
    <name evidence="1" type="ORF">B0H64DRAFT_422896</name>
</gene>
<evidence type="ECO:0000313" key="1">
    <source>
        <dbReference type="EMBL" id="KAK3299456.1"/>
    </source>
</evidence>
<keyword evidence="2" id="KW-1185">Reference proteome</keyword>
<reference evidence="1" key="1">
    <citation type="journal article" date="2023" name="Mol. Phylogenet. Evol.">
        <title>Genome-scale phylogeny and comparative genomics of the fungal order Sordariales.</title>
        <authorList>
            <person name="Hensen N."/>
            <person name="Bonometti L."/>
            <person name="Westerberg I."/>
            <person name="Brannstrom I.O."/>
            <person name="Guillou S."/>
            <person name="Cros-Aarteil S."/>
            <person name="Calhoun S."/>
            <person name="Haridas S."/>
            <person name="Kuo A."/>
            <person name="Mondo S."/>
            <person name="Pangilinan J."/>
            <person name="Riley R."/>
            <person name="LaButti K."/>
            <person name="Andreopoulos B."/>
            <person name="Lipzen A."/>
            <person name="Chen C."/>
            <person name="Yan M."/>
            <person name="Daum C."/>
            <person name="Ng V."/>
            <person name="Clum A."/>
            <person name="Steindorff A."/>
            <person name="Ohm R.A."/>
            <person name="Martin F."/>
            <person name="Silar P."/>
            <person name="Natvig D.O."/>
            <person name="Lalanne C."/>
            <person name="Gautier V."/>
            <person name="Ament-Velasquez S.L."/>
            <person name="Kruys A."/>
            <person name="Hutchinson M.I."/>
            <person name="Powell A.J."/>
            <person name="Barry K."/>
            <person name="Miller A.N."/>
            <person name="Grigoriev I.V."/>
            <person name="Debuchy R."/>
            <person name="Gladieux P."/>
            <person name="Hiltunen Thoren M."/>
            <person name="Johannesson H."/>
        </authorList>
    </citation>
    <scope>NUCLEOTIDE SEQUENCE</scope>
    <source>
        <strain evidence="1">CBS 168.71</strain>
    </source>
</reference>
<proteinExistence type="predicted"/>
<dbReference type="CDD" id="cd11577">
    <property type="entry name" value="GH71"/>
    <property type="match status" value="1"/>
</dbReference>
<dbReference type="RefSeq" id="XP_062662970.1">
    <property type="nucleotide sequence ID" value="XM_062805584.1"/>
</dbReference>
<dbReference type="GeneID" id="87842532"/>
<reference evidence="1" key="2">
    <citation type="submission" date="2023-06" db="EMBL/GenBank/DDBJ databases">
        <authorList>
            <consortium name="Lawrence Berkeley National Laboratory"/>
            <person name="Haridas S."/>
            <person name="Hensen N."/>
            <person name="Bonometti L."/>
            <person name="Westerberg I."/>
            <person name="Brannstrom I.O."/>
            <person name="Guillou S."/>
            <person name="Cros-Aarteil S."/>
            <person name="Calhoun S."/>
            <person name="Kuo A."/>
            <person name="Mondo S."/>
            <person name="Pangilinan J."/>
            <person name="Riley R."/>
            <person name="Labutti K."/>
            <person name="Andreopoulos B."/>
            <person name="Lipzen A."/>
            <person name="Chen C."/>
            <person name="Yanf M."/>
            <person name="Daum C."/>
            <person name="Ng V."/>
            <person name="Clum A."/>
            <person name="Steindorff A."/>
            <person name="Ohm R."/>
            <person name="Martin F."/>
            <person name="Silar P."/>
            <person name="Natvig D."/>
            <person name="Lalanne C."/>
            <person name="Gautier V."/>
            <person name="Ament-Velasquez S.L."/>
            <person name="Kruys A."/>
            <person name="Hutchinson M.I."/>
            <person name="Powell A.J."/>
            <person name="Barry K."/>
            <person name="Miller A.N."/>
            <person name="Grigoriev I.V."/>
            <person name="Debuchy R."/>
            <person name="Gladieux P."/>
            <person name="Thoren M.H."/>
            <person name="Johannesson H."/>
        </authorList>
    </citation>
    <scope>NUCLEOTIDE SEQUENCE</scope>
    <source>
        <strain evidence="1">CBS 168.71</strain>
    </source>
</reference>
<protein>
    <submittedName>
        <fullName evidence="1">Glycoside hydrolase</fullName>
    </submittedName>
</protein>
<dbReference type="GO" id="GO:0051118">
    <property type="term" value="F:glucan endo-1,3-alpha-glucosidase activity"/>
    <property type="evidence" value="ECO:0007669"/>
    <property type="project" value="InterPro"/>
</dbReference>
<dbReference type="AlphaFoldDB" id="A0AAE0HN18"/>
<dbReference type="Proteomes" id="UP001278766">
    <property type="component" value="Unassembled WGS sequence"/>
</dbReference>
<dbReference type="EMBL" id="JAUEPN010000002">
    <property type="protein sequence ID" value="KAK3299456.1"/>
    <property type="molecule type" value="Genomic_DNA"/>
</dbReference>
<organism evidence="1 2">
    <name type="scientific">Chaetomium fimeti</name>
    <dbReference type="NCBI Taxonomy" id="1854472"/>
    <lineage>
        <taxon>Eukaryota</taxon>
        <taxon>Fungi</taxon>
        <taxon>Dikarya</taxon>
        <taxon>Ascomycota</taxon>
        <taxon>Pezizomycotina</taxon>
        <taxon>Sordariomycetes</taxon>
        <taxon>Sordariomycetidae</taxon>
        <taxon>Sordariales</taxon>
        <taxon>Chaetomiaceae</taxon>
        <taxon>Chaetomium</taxon>
    </lineage>
</organism>
<evidence type="ECO:0000313" key="2">
    <source>
        <dbReference type="Proteomes" id="UP001278766"/>
    </source>
</evidence>
<accession>A0AAE0HN18</accession>
<dbReference type="InterPro" id="IPR005197">
    <property type="entry name" value="Glyco_hydro_71"/>
</dbReference>
<dbReference type="Gene3D" id="3.20.20.80">
    <property type="entry name" value="Glycosidases"/>
    <property type="match status" value="1"/>
</dbReference>
<sequence length="417" mass="45443">MGTIDQALTDVKEAQSLGLDAFALNVQQPDEWWTRASLDFLFEASSQTNFKLFFSMDMAVIPSPSDCAPVLKKYITHPAYYHVNNRPFLSTFRGGAQSNANQQWNSVFESLPAGAKNPFFVPNFEDHSSVSSDGVYPDSIFATFPSLDGVMSWETAWPRSGESASAINGTLDIDATNLAMTRDAIKAYMLPLSTFQAKHHPEHGNWFRIGGLNLPRRLIGALDMQPEFVELLTWNDAGEGHYFGNLWPESMPDPVMAEMVQGWGHKAWMVVLRPFVAALKGGAGGAAGVLPEGRFEGAFWYRPLLKGAECWGDKLGLGTPGGLEAADDAVNVVVMLGKESEGVKIRVLSGGSVVDEFDGKVGMNMHQVDVKKGEQVVQLVAGDGKVIAEGRGKKSVTDQMQDVGGICNFNYQVVKIE</sequence>
<comment type="caution">
    <text evidence="1">The sequence shown here is derived from an EMBL/GenBank/DDBJ whole genome shotgun (WGS) entry which is preliminary data.</text>
</comment>